<organism evidence="4 5">
    <name type="scientific">Dactylosporangium sucinum</name>
    <dbReference type="NCBI Taxonomy" id="1424081"/>
    <lineage>
        <taxon>Bacteria</taxon>
        <taxon>Bacillati</taxon>
        <taxon>Actinomycetota</taxon>
        <taxon>Actinomycetes</taxon>
        <taxon>Micromonosporales</taxon>
        <taxon>Micromonosporaceae</taxon>
        <taxon>Dactylosporangium</taxon>
    </lineage>
</organism>
<comment type="caution">
    <text evidence="4">The sequence shown here is derived from an EMBL/GenBank/DDBJ whole genome shotgun (WGS) entry which is preliminary data.</text>
</comment>
<feature type="signal peptide" evidence="2">
    <location>
        <begin position="1"/>
        <end position="27"/>
    </location>
</feature>
<dbReference type="AlphaFoldDB" id="A0A917TBI8"/>
<reference evidence="4" key="1">
    <citation type="journal article" date="2014" name="Int. J. Syst. Evol. Microbiol.">
        <title>Complete genome sequence of Corynebacterium casei LMG S-19264T (=DSM 44701T), isolated from a smear-ripened cheese.</title>
        <authorList>
            <consortium name="US DOE Joint Genome Institute (JGI-PGF)"/>
            <person name="Walter F."/>
            <person name="Albersmeier A."/>
            <person name="Kalinowski J."/>
            <person name="Ruckert C."/>
        </authorList>
    </citation>
    <scope>NUCLEOTIDE SEQUENCE</scope>
    <source>
        <strain evidence="4">JCM 19831</strain>
    </source>
</reference>
<dbReference type="Gene3D" id="3.40.190.10">
    <property type="entry name" value="Periplasmic binding protein-like II"/>
    <property type="match status" value="2"/>
</dbReference>
<name>A0A917TBI8_9ACTN</name>
<dbReference type="InterPro" id="IPR024370">
    <property type="entry name" value="PBP_domain"/>
</dbReference>
<keyword evidence="5" id="KW-1185">Reference proteome</keyword>
<dbReference type="Pfam" id="PF12849">
    <property type="entry name" value="PBP_like_2"/>
    <property type="match status" value="1"/>
</dbReference>
<gene>
    <name evidence="4" type="ORF">GCM10007977_018540</name>
</gene>
<accession>A0A917TBI8</accession>
<proteinExistence type="inferred from homology"/>
<dbReference type="RefSeq" id="WP_190249323.1">
    <property type="nucleotide sequence ID" value="NZ_BMPI01000007.1"/>
</dbReference>
<reference evidence="4" key="2">
    <citation type="submission" date="2020-09" db="EMBL/GenBank/DDBJ databases">
        <authorList>
            <person name="Sun Q."/>
            <person name="Ohkuma M."/>
        </authorList>
    </citation>
    <scope>NUCLEOTIDE SEQUENCE</scope>
    <source>
        <strain evidence="4">JCM 19831</strain>
    </source>
</reference>
<sequence length="598" mass="60642">MRRSRGFAAAAIASLLVVALVPGRASAAAHARIEGTGSSSAAGAVNQWVADVQGRGLSVTFTAVGSPSARRDFAYKATDFAVSDLVYQGTDPQTGVVDDSRGRPFAYAPVTADAVTFPYRLVAGGTQVTDLRLSGRTLARIFTGGITDWSDPAIAADNGGRVLPALPITRVVRADATGTSWRLATYLAAQHPDLWGPFSGGNPPSAVYPDSPAGASIRSPGTDGLINQVLDPAANGTIGYVQLRYATAARVPVARIGNAAGYYVAPDPLNVALALGTAVHHADRAAELGVPADPRAYPLSGYEYAILPTGTDAEDNRITGQKRQTIVDFFGWAVCGGQASAAGLGNAPLPPNLVRAAFEQLARLGQADPSVDLAALDLAHCANPAIDPADPSRDVLAATVPMPEACDRVGATPCPTGAAGIPAEALNTTLPYTGSLTLRVALGTRVSLAQVDPSTAAGHPAQATDPTGHRHAWVFEGQLAGVSVADSRPPMPGWTVTGRATDMVSGGTTVAARNVGWAPALVSAGSDAEGVVVAGPAVPPNLADAASAGLAEAALLASAPQATGLGTQQLGAAMRLWMPDTSPKGGYAGTLTLTLISA</sequence>
<dbReference type="PANTHER" id="PTHR42996:SF1">
    <property type="entry name" value="PHOSPHATE-BINDING PROTEIN PSTS"/>
    <property type="match status" value="1"/>
</dbReference>
<evidence type="ECO:0000313" key="4">
    <source>
        <dbReference type="EMBL" id="GGM17563.1"/>
    </source>
</evidence>
<dbReference type="InterPro" id="IPR050962">
    <property type="entry name" value="Phosphate-bind_PstS"/>
</dbReference>
<protein>
    <recommendedName>
        <fullName evidence="3">PBP domain-containing protein</fullName>
    </recommendedName>
</protein>
<dbReference type="PANTHER" id="PTHR42996">
    <property type="entry name" value="PHOSPHATE-BINDING PROTEIN PSTS"/>
    <property type="match status" value="1"/>
</dbReference>
<dbReference type="Proteomes" id="UP000642070">
    <property type="component" value="Unassembled WGS sequence"/>
</dbReference>
<feature type="domain" description="PBP" evidence="3">
    <location>
        <begin position="26"/>
        <end position="311"/>
    </location>
</feature>
<feature type="chain" id="PRO_5037643916" description="PBP domain-containing protein" evidence="2">
    <location>
        <begin position="28"/>
        <end position="598"/>
    </location>
</feature>
<evidence type="ECO:0000256" key="1">
    <source>
        <dbReference type="ARBA" id="ARBA00008725"/>
    </source>
</evidence>
<evidence type="ECO:0000259" key="3">
    <source>
        <dbReference type="Pfam" id="PF12849"/>
    </source>
</evidence>
<dbReference type="EMBL" id="BMPI01000007">
    <property type="protein sequence ID" value="GGM17563.1"/>
    <property type="molecule type" value="Genomic_DNA"/>
</dbReference>
<evidence type="ECO:0000256" key="2">
    <source>
        <dbReference type="SAM" id="SignalP"/>
    </source>
</evidence>
<evidence type="ECO:0000313" key="5">
    <source>
        <dbReference type="Proteomes" id="UP000642070"/>
    </source>
</evidence>
<keyword evidence="2" id="KW-0732">Signal</keyword>
<comment type="similarity">
    <text evidence="1">Belongs to the PstS family.</text>
</comment>
<dbReference type="SUPFAM" id="SSF53850">
    <property type="entry name" value="Periplasmic binding protein-like II"/>
    <property type="match status" value="1"/>
</dbReference>